<feature type="signal peptide" evidence="2">
    <location>
        <begin position="1"/>
        <end position="33"/>
    </location>
</feature>
<evidence type="ECO:0000313" key="4">
    <source>
        <dbReference type="Proteomes" id="UP001152755"/>
    </source>
</evidence>
<dbReference type="AlphaFoldDB" id="A0A9X4RDX6"/>
<reference evidence="3" key="1">
    <citation type="submission" date="2022-08" db="EMBL/GenBank/DDBJ databases">
        <title>Genome analysis of Corynebacteriales strain.</title>
        <authorList>
            <person name="Lee S.D."/>
        </authorList>
    </citation>
    <scope>NUCLEOTIDE SEQUENCE</scope>
    <source>
        <strain evidence="3">D3-21</strain>
    </source>
</reference>
<gene>
    <name evidence="3" type="ORF">NVS88_12025</name>
</gene>
<dbReference type="RefSeq" id="WP_332519983.1">
    <property type="nucleotide sequence ID" value="NZ_JANRHA010000007.1"/>
</dbReference>
<proteinExistence type="predicted"/>
<keyword evidence="2" id="KW-0732">Signal</keyword>
<evidence type="ECO:0000313" key="3">
    <source>
        <dbReference type="EMBL" id="MDG3015275.1"/>
    </source>
</evidence>
<evidence type="ECO:0000256" key="1">
    <source>
        <dbReference type="SAM" id="MobiDB-lite"/>
    </source>
</evidence>
<dbReference type="PROSITE" id="PS51257">
    <property type="entry name" value="PROKAR_LIPOPROTEIN"/>
    <property type="match status" value="1"/>
</dbReference>
<accession>A0A9X4RDX6</accession>
<protein>
    <recommendedName>
        <fullName evidence="5">DUF3558 domain-containing protein</fullName>
    </recommendedName>
</protein>
<evidence type="ECO:0008006" key="5">
    <source>
        <dbReference type="Google" id="ProtNLM"/>
    </source>
</evidence>
<organism evidence="3 4">
    <name type="scientific">Speluncibacter jeojiensis</name>
    <dbReference type="NCBI Taxonomy" id="2710754"/>
    <lineage>
        <taxon>Bacteria</taxon>
        <taxon>Bacillati</taxon>
        <taxon>Actinomycetota</taxon>
        <taxon>Actinomycetes</taxon>
        <taxon>Mycobacteriales</taxon>
        <taxon>Speluncibacteraceae</taxon>
        <taxon>Speluncibacter</taxon>
    </lineage>
</organism>
<name>A0A9X4RDX6_9ACTN</name>
<sequence length="356" mass="38669">MRIDRPFQRLRRLSVLPAAVLVLLLSACSTVSGQAVPAGGNAPRAGSGETTRSDTTESFYARFGSQTAARAQERAAAQQLDPCGYLDLPTVTKLGKQIALGPGSTLDSCDIILVDPDTNRLRYGFRIRTGNLDDPVFASDTDHDVRAHFPELSVDGKQLPVAEYSSYCLALFPSVQGTTFNFQFTALQNDVPHPCDFARDALDATLRLVQTHPQRRDSPARNPFRLSTVDPCLAFAALHEVESVDAMDTTFCRANRGDGQPHEIKFEIDETSQADPADPTADTIDVVGKTALELRTVRGDTDKLMCQVVVFMDTDHPEHTMTIDGPQERSGAIVVTTPSCPESRTLAVRAVHLAGT</sequence>
<feature type="region of interest" description="Disordered" evidence="1">
    <location>
        <begin position="36"/>
        <end position="55"/>
    </location>
</feature>
<keyword evidence="4" id="KW-1185">Reference proteome</keyword>
<feature type="chain" id="PRO_5040999224" description="DUF3558 domain-containing protein" evidence="2">
    <location>
        <begin position="34"/>
        <end position="356"/>
    </location>
</feature>
<dbReference type="Proteomes" id="UP001152755">
    <property type="component" value="Unassembled WGS sequence"/>
</dbReference>
<comment type="caution">
    <text evidence="3">The sequence shown here is derived from an EMBL/GenBank/DDBJ whole genome shotgun (WGS) entry which is preliminary data.</text>
</comment>
<dbReference type="EMBL" id="JANRHA010000007">
    <property type="protein sequence ID" value="MDG3015275.1"/>
    <property type="molecule type" value="Genomic_DNA"/>
</dbReference>
<evidence type="ECO:0000256" key="2">
    <source>
        <dbReference type="SAM" id="SignalP"/>
    </source>
</evidence>